<dbReference type="OrthoDB" id="10249250at2759"/>
<dbReference type="InterPro" id="IPR036972">
    <property type="entry name" value="Cyt_c_oxidase_su5b_sf"/>
</dbReference>
<dbReference type="GO" id="GO:0046872">
    <property type="term" value="F:metal ion binding"/>
    <property type="evidence" value="ECO:0007669"/>
    <property type="project" value="UniProtKB-KW"/>
</dbReference>
<dbReference type="GO" id="GO:0006123">
    <property type="term" value="P:mitochondrial electron transport, cytochrome c to oxygen"/>
    <property type="evidence" value="ECO:0007669"/>
    <property type="project" value="InterPro"/>
</dbReference>
<dbReference type="GO" id="GO:0005740">
    <property type="term" value="C:mitochondrial envelope"/>
    <property type="evidence" value="ECO:0007669"/>
    <property type="project" value="InterPro"/>
</dbReference>
<evidence type="ECO:0000313" key="6">
    <source>
        <dbReference type="Proteomes" id="UP000572268"/>
    </source>
</evidence>
<dbReference type="InterPro" id="IPR002124">
    <property type="entry name" value="Cyt_c_oxidase_su5b"/>
</dbReference>
<keyword evidence="1" id="KW-0479">Metal-binding</keyword>
<evidence type="ECO:0000313" key="4">
    <source>
        <dbReference type="EMBL" id="KAF4676558.1"/>
    </source>
</evidence>
<dbReference type="Proteomes" id="UP000570595">
    <property type="component" value="Unassembled WGS sequence"/>
</dbReference>
<dbReference type="Proteomes" id="UP000572268">
    <property type="component" value="Unassembled WGS sequence"/>
</dbReference>
<reference evidence="5 6" key="1">
    <citation type="submission" date="2020-04" db="EMBL/GenBank/DDBJ databases">
        <title>Perkinsus olseni comparative genomics.</title>
        <authorList>
            <person name="Bogema D.R."/>
        </authorList>
    </citation>
    <scope>NUCLEOTIDE SEQUENCE [LARGE SCALE GENOMIC DNA]</scope>
    <source>
        <strain evidence="3">ATCC PRA-179</strain>
        <strain evidence="4">ATCC PRA-31</strain>
    </source>
</reference>
<dbReference type="PROSITE" id="PS51359">
    <property type="entry name" value="COX5B_2"/>
    <property type="match status" value="1"/>
</dbReference>
<dbReference type="EMBL" id="JABAHT010000003">
    <property type="protein sequence ID" value="KAF4671186.1"/>
    <property type="molecule type" value="Genomic_DNA"/>
</dbReference>
<dbReference type="Pfam" id="PF01215">
    <property type="entry name" value="COX5B"/>
    <property type="match status" value="1"/>
</dbReference>
<dbReference type="SUPFAM" id="SSF57802">
    <property type="entry name" value="Rubredoxin-like"/>
    <property type="match status" value="1"/>
</dbReference>
<dbReference type="PANTHER" id="PTHR10122:SF0">
    <property type="entry name" value="CYTOCHROME C OXIDASE SUBUNIT 5B, ISOFORM A-RELATED"/>
    <property type="match status" value="1"/>
</dbReference>
<dbReference type="GO" id="GO:0045277">
    <property type="term" value="C:respiratory chain complex IV"/>
    <property type="evidence" value="ECO:0007669"/>
    <property type="project" value="InterPro"/>
</dbReference>
<sequence length="258" mass="30229">MTLLTRTFNRFLGTSFLPARTAPVAQKQQTRWYRHWHRMSEDDWALPLDSMPEDVKTLMATPQTERGFVDDYWYNRIRGEATLLDPEALPSKSYIDLARDMGLQIVDEPSSHMMGLIELYEYLRGASFVGPFGTIENPVLVPAVGQERVVACTGGVGDEEHFTLWFRCREGFMYRCGECDQIFMLVRLYYEDRYWTQTLVRDTFMSDGDMFDLNTLERVHKMWNKDEMVRWEVGYWAQDYVLGKGVLPGMVEEHTRVN</sequence>
<evidence type="ECO:0000313" key="5">
    <source>
        <dbReference type="Proteomes" id="UP000570595"/>
    </source>
</evidence>
<dbReference type="Gene3D" id="2.60.11.10">
    <property type="entry name" value="Cytochrome c oxidase, subunit Vb"/>
    <property type="match status" value="1"/>
</dbReference>
<organism evidence="3 5">
    <name type="scientific">Perkinsus olseni</name>
    <name type="common">Perkinsus atlanticus</name>
    <dbReference type="NCBI Taxonomy" id="32597"/>
    <lineage>
        <taxon>Eukaryota</taxon>
        <taxon>Sar</taxon>
        <taxon>Alveolata</taxon>
        <taxon>Perkinsozoa</taxon>
        <taxon>Perkinsea</taxon>
        <taxon>Perkinsida</taxon>
        <taxon>Perkinsidae</taxon>
        <taxon>Perkinsus</taxon>
    </lineage>
</organism>
<name>A0A7J6MID0_PEROL</name>
<evidence type="ECO:0000256" key="1">
    <source>
        <dbReference type="ARBA" id="ARBA00022723"/>
    </source>
</evidence>
<accession>A0A7J6MID0</accession>
<dbReference type="AlphaFoldDB" id="A0A7J6MID0"/>
<evidence type="ECO:0008006" key="7">
    <source>
        <dbReference type="Google" id="ProtNLM"/>
    </source>
</evidence>
<dbReference type="PANTHER" id="PTHR10122">
    <property type="entry name" value="CYTOCHROME C OXIDASE SUBUNIT 5B, MITOCHONDRIAL"/>
    <property type="match status" value="1"/>
</dbReference>
<evidence type="ECO:0000313" key="3">
    <source>
        <dbReference type="EMBL" id="KAF4671186.1"/>
    </source>
</evidence>
<keyword evidence="2" id="KW-0862">Zinc</keyword>
<evidence type="ECO:0000256" key="2">
    <source>
        <dbReference type="ARBA" id="ARBA00022833"/>
    </source>
</evidence>
<gene>
    <name evidence="4" type="ORF">FOL46_000020</name>
    <name evidence="3" type="ORF">FOZ61_005409</name>
</gene>
<proteinExistence type="predicted"/>
<dbReference type="EMBL" id="JABANN010000001">
    <property type="protein sequence ID" value="KAF4676558.1"/>
    <property type="molecule type" value="Genomic_DNA"/>
</dbReference>
<protein>
    <recommendedName>
        <fullName evidence="7">Cytochrome c oxidase subunit 5B, mitochondrial</fullName>
    </recommendedName>
</protein>
<comment type="caution">
    <text evidence="3">The sequence shown here is derived from an EMBL/GenBank/DDBJ whole genome shotgun (WGS) entry which is preliminary data.</text>
</comment>